<evidence type="ECO:0000313" key="2">
    <source>
        <dbReference type="EMBL" id="GMS83525.1"/>
    </source>
</evidence>
<organism evidence="2 3">
    <name type="scientific">Pristionchus entomophagus</name>
    <dbReference type="NCBI Taxonomy" id="358040"/>
    <lineage>
        <taxon>Eukaryota</taxon>
        <taxon>Metazoa</taxon>
        <taxon>Ecdysozoa</taxon>
        <taxon>Nematoda</taxon>
        <taxon>Chromadorea</taxon>
        <taxon>Rhabditida</taxon>
        <taxon>Rhabditina</taxon>
        <taxon>Diplogasteromorpha</taxon>
        <taxon>Diplogasteroidea</taxon>
        <taxon>Neodiplogasteridae</taxon>
        <taxon>Pristionchus</taxon>
    </lineage>
</organism>
<accession>A0AAV5SKR3</accession>
<sequence>DDEFERFFVHFFSLLLLLEDAHILVVRAVRIPGFGFARLLCDGRFARGSRFRQIGRSFLTDRLVVDAASTA</sequence>
<name>A0AAV5SKR3_9BILA</name>
<comment type="caution">
    <text evidence="2">The sequence shown here is derived from an EMBL/GenBank/DDBJ whole genome shotgun (WGS) entry which is preliminary data.</text>
</comment>
<evidence type="ECO:0000313" key="3">
    <source>
        <dbReference type="Proteomes" id="UP001432027"/>
    </source>
</evidence>
<reference evidence="2" key="1">
    <citation type="submission" date="2023-10" db="EMBL/GenBank/DDBJ databases">
        <title>Genome assembly of Pristionchus species.</title>
        <authorList>
            <person name="Yoshida K."/>
            <person name="Sommer R.J."/>
        </authorList>
    </citation>
    <scope>NUCLEOTIDE SEQUENCE</scope>
    <source>
        <strain evidence="2">RS0144</strain>
    </source>
</reference>
<dbReference type="EMBL" id="BTSX01000002">
    <property type="protein sequence ID" value="GMS83525.1"/>
    <property type="molecule type" value="Genomic_DNA"/>
</dbReference>
<gene>
    <name evidence="2" type="ORF">PENTCL1PPCAC_5700</name>
</gene>
<keyword evidence="1" id="KW-0732">Signal</keyword>
<feature type="non-terminal residue" evidence="2">
    <location>
        <position position="1"/>
    </location>
</feature>
<proteinExistence type="predicted"/>
<feature type="signal peptide" evidence="1">
    <location>
        <begin position="1"/>
        <end position="28"/>
    </location>
</feature>
<protein>
    <submittedName>
        <fullName evidence="2">Uncharacterized protein</fullName>
    </submittedName>
</protein>
<feature type="chain" id="PRO_5043663615" evidence="1">
    <location>
        <begin position="29"/>
        <end position="71"/>
    </location>
</feature>
<feature type="non-terminal residue" evidence="2">
    <location>
        <position position="71"/>
    </location>
</feature>
<keyword evidence="3" id="KW-1185">Reference proteome</keyword>
<dbReference type="AlphaFoldDB" id="A0AAV5SKR3"/>
<evidence type="ECO:0000256" key="1">
    <source>
        <dbReference type="SAM" id="SignalP"/>
    </source>
</evidence>
<dbReference type="Proteomes" id="UP001432027">
    <property type="component" value="Unassembled WGS sequence"/>
</dbReference>